<comment type="caution">
    <text evidence="1">The sequence shown here is derived from an EMBL/GenBank/DDBJ whole genome shotgun (WGS) entry which is preliminary data.</text>
</comment>
<gene>
    <name evidence="1" type="ORF">SDC9_84245</name>
</gene>
<name>A0A644ZAD0_9ZZZZ</name>
<organism evidence="1">
    <name type="scientific">bioreactor metagenome</name>
    <dbReference type="NCBI Taxonomy" id="1076179"/>
    <lineage>
        <taxon>unclassified sequences</taxon>
        <taxon>metagenomes</taxon>
        <taxon>ecological metagenomes</taxon>
    </lineage>
</organism>
<dbReference type="EMBL" id="VSSQ01008014">
    <property type="protein sequence ID" value="MPM37627.1"/>
    <property type="molecule type" value="Genomic_DNA"/>
</dbReference>
<proteinExistence type="predicted"/>
<sequence length="69" mass="7488">MFGAVLLTLSEPTAARVGAGTLWFVWHGFTSVQGKEKATGDFSSMARTSILFAYHNTNIRGGMTNSDIY</sequence>
<protein>
    <submittedName>
        <fullName evidence="1">Uncharacterized protein</fullName>
    </submittedName>
</protein>
<accession>A0A644ZAD0</accession>
<reference evidence="1" key="1">
    <citation type="submission" date="2019-08" db="EMBL/GenBank/DDBJ databases">
        <authorList>
            <person name="Kucharzyk K."/>
            <person name="Murdoch R.W."/>
            <person name="Higgins S."/>
            <person name="Loffler F."/>
        </authorList>
    </citation>
    <scope>NUCLEOTIDE SEQUENCE</scope>
</reference>
<evidence type="ECO:0000313" key="1">
    <source>
        <dbReference type="EMBL" id="MPM37627.1"/>
    </source>
</evidence>
<dbReference type="AlphaFoldDB" id="A0A644ZAD0"/>